<dbReference type="InterPro" id="IPR012341">
    <property type="entry name" value="6hp_glycosidase-like_sf"/>
</dbReference>
<dbReference type="RefSeq" id="WP_126550156.1">
    <property type="nucleotide sequence ID" value="NZ_BIFS01000001.1"/>
</dbReference>
<dbReference type="GO" id="GO:0005975">
    <property type="term" value="P:carbohydrate metabolic process"/>
    <property type="evidence" value="ECO:0007669"/>
    <property type="project" value="InterPro"/>
</dbReference>
<evidence type="ECO:0000313" key="3">
    <source>
        <dbReference type="Proteomes" id="UP000287188"/>
    </source>
</evidence>
<organism evidence="2 3">
    <name type="scientific">Dictyobacter kobayashii</name>
    <dbReference type="NCBI Taxonomy" id="2014872"/>
    <lineage>
        <taxon>Bacteria</taxon>
        <taxon>Bacillati</taxon>
        <taxon>Chloroflexota</taxon>
        <taxon>Ktedonobacteria</taxon>
        <taxon>Ktedonobacterales</taxon>
        <taxon>Dictyobacteraceae</taxon>
        <taxon>Dictyobacter</taxon>
    </lineage>
</organism>
<sequence>MTFFVSDEAVDQSRAVQLPVTGFRSGDPVLDKAFRIAIGDIVGNIVPFKDGLLEQPSQTLIAGLDYSTPWTRDTAINTWNGAGLLFPQVTYNTLLSVLKREGEEVLIDGQYWDAISWTVGAWYHYLWTGDKAFLSLAFEAVRNSLAYFEATEFDGDLKLFRGPACYGDGVAAYPDFYARTNGSSSILDWVTANPDQAASTGFGIPMHALSTNCLYYAAYHLLNSMASELECPIDPVWEQKAQALKAAIQKHFWNAETGSYRYYVDDFGSSEHQEGMGMLLCSFLALRMLSRRARSYSSSM</sequence>
<dbReference type="EMBL" id="BIFS01000001">
    <property type="protein sequence ID" value="GCE18651.1"/>
    <property type="molecule type" value="Genomic_DNA"/>
</dbReference>
<evidence type="ECO:0000259" key="1">
    <source>
        <dbReference type="Pfam" id="PF06202"/>
    </source>
</evidence>
<comment type="caution">
    <text evidence="2">The sequence shown here is derived from an EMBL/GenBank/DDBJ whole genome shotgun (WGS) entry which is preliminary data.</text>
</comment>
<dbReference type="AlphaFoldDB" id="A0A402AHP7"/>
<name>A0A402AHP7_9CHLR</name>
<dbReference type="Gene3D" id="1.50.10.10">
    <property type="match status" value="1"/>
</dbReference>
<reference evidence="3" key="1">
    <citation type="submission" date="2018-12" db="EMBL/GenBank/DDBJ databases">
        <title>Tengunoibacter tsumagoiensis gen. nov., sp. nov., Dictyobacter kobayashii sp. nov., D. alpinus sp. nov., and D. joshuensis sp. nov. and description of Dictyobacteraceae fam. nov. within the order Ktedonobacterales isolated from Tengu-no-mugimeshi.</title>
        <authorList>
            <person name="Wang C.M."/>
            <person name="Zheng Y."/>
            <person name="Sakai Y."/>
            <person name="Toyoda A."/>
            <person name="Minakuchi Y."/>
            <person name="Abe K."/>
            <person name="Yokota A."/>
            <person name="Yabe S."/>
        </authorList>
    </citation>
    <scope>NUCLEOTIDE SEQUENCE [LARGE SCALE GENOMIC DNA]</scope>
    <source>
        <strain evidence="3">Uno11</strain>
    </source>
</reference>
<dbReference type="Pfam" id="PF06202">
    <property type="entry name" value="GDE_C"/>
    <property type="match status" value="1"/>
</dbReference>
<dbReference type="InterPro" id="IPR008928">
    <property type="entry name" value="6-hairpin_glycosidase_sf"/>
</dbReference>
<dbReference type="InterPro" id="IPR032790">
    <property type="entry name" value="GDE_C"/>
</dbReference>
<protein>
    <recommendedName>
        <fullName evidence="1">Glycogen debranching enzyme C-terminal domain-containing protein</fullName>
    </recommendedName>
</protein>
<evidence type="ECO:0000313" key="2">
    <source>
        <dbReference type="EMBL" id="GCE18651.1"/>
    </source>
</evidence>
<proteinExistence type="predicted"/>
<dbReference type="Proteomes" id="UP000287188">
    <property type="component" value="Unassembled WGS sequence"/>
</dbReference>
<dbReference type="SUPFAM" id="SSF48208">
    <property type="entry name" value="Six-hairpin glycosidases"/>
    <property type="match status" value="1"/>
</dbReference>
<gene>
    <name evidence="2" type="ORF">KDK_24510</name>
</gene>
<accession>A0A402AHP7</accession>
<dbReference type="OrthoDB" id="9759959at2"/>
<keyword evidence="3" id="KW-1185">Reference proteome</keyword>
<feature type="domain" description="Glycogen debranching enzyme C-terminal" evidence="1">
    <location>
        <begin position="55"/>
        <end position="274"/>
    </location>
</feature>